<feature type="compositionally biased region" description="Basic and acidic residues" evidence="2">
    <location>
        <begin position="16"/>
        <end position="32"/>
    </location>
</feature>
<organism evidence="3 4">
    <name type="scientific">Tritrichomonas musculus</name>
    <dbReference type="NCBI Taxonomy" id="1915356"/>
    <lineage>
        <taxon>Eukaryota</taxon>
        <taxon>Metamonada</taxon>
        <taxon>Parabasalia</taxon>
        <taxon>Tritrichomonadida</taxon>
        <taxon>Tritrichomonadidae</taxon>
        <taxon>Tritrichomonas</taxon>
    </lineage>
</organism>
<feature type="coiled-coil region" evidence="1">
    <location>
        <begin position="43"/>
        <end position="100"/>
    </location>
</feature>
<gene>
    <name evidence="3" type="ORF">M9Y10_001803</name>
</gene>
<keyword evidence="4" id="KW-1185">Reference proteome</keyword>
<proteinExistence type="predicted"/>
<evidence type="ECO:0000313" key="3">
    <source>
        <dbReference type="EMBL" id="KAK8899487.1"/>
    </source>
</evidence>
<accession>A0ABR2L8D6</accession>
<feature type="region of interest" description="Disordered" evidence="2">
    <location>
        <begin position="1"/>
        <end position="36"/>
    </location>
</feature>
<evidence type="ECO:0000313" key="4">
    <source>
        <dbReference type="Proteomes" id="UP001470230"/>
    </source>
</evidence>
<protein>
    <submittedName>
        <fullName evidence="3">Uncharacterized protein</fullName>
    </submittedName>
</protein>
<dbReference type="EMBL" id="JAPFFF010000001">
    <property type="protein sequence ID" value="KAK8899487.1"/>
    <property type="molecule type" value="Genomic_DNA"/>
</dbReference>
<sequence length="255" mass="29963">MSKKAGARYRPAPPDQKYRNVESARVQRRDVDSSEPQITPNDIVILKKELNNLTQQKSLLKAKIQRLNDTLKNHRPKPANQQMTNSLQREMKKIEQYNANRRSEIASIMSSDLAAEISEQQQESILLYEELNRIIKRKKEAEKELNEVTEQLQIASQQYSEENLQIAQNKVSMLEQEIAKQEQRNERLRSQIEEAEAEKSKAEIESDENLKKQIDQLEQDIKMEESKVSDLDKEIEETKKKYEEELQQLQKELNK</sequence>
<evidence type="ECO:0000256" key="2">
    <source>
        <dbReference type="SAM" id="MobiDB-lite"/>
    </source>
</evidence>
<name>A0ABR2L8D6_9EUKA</name>
<reference evidence="3 4" key="1">
    <citation type="submission" date="2024-04" db="EMBL/GenBank/DDBJ databases">
        <title>Tritrichomonas musculus Genome.</title>
        <authorList>
            <person name="Alves-Ferreira E."/>
            <person name="Grigg M."/>
            <person name="Lorenzi H."/>
            <person name="Galac M."/>
        </authorList>
    </citation>
    <scope>NUCLEOTIDE SEQUENCE [LARGE SCALE GENOMIC DNA]</scope>
    <source>
        <strain evidence="3 4">EAF2021</strain>
    </source>
</reference>
<dbReference type="Proteomes" id="UP001470230">
    <property type="component" value="Unassembled WGS sequence"/>
</dbReference>
<evidence type="ECO:0000256" key="1">
    <source>
        <dbReference type="SAM" id="Coils"/>
    </source>
</evidence>
<keyword evidence="1" id="KW-0175">Coiled coil</keyword>
<feature type="region of interest" description="Disordered" evidence="2">
    <location>
        <begin position="182"/>
        <end position="211"/>
    </location>
</feature>
<comment type="caution">
    <text evidence="3">The sequence shown here is derived from an EMBL/GenBank/DDBJ whole genome shotgun (WGS) entry which is preliminary data.</text>
</comment>